<dbReference type="AlphaFoldDB" id="A0A7S1PG37"/>
<feature type="region of interest" description="Disordered" evidence="1">
    <location>
        <begin position="1"/>
        <end position="57"/>
    </location>
</feature>
<dbReference type="EMBL" id="HBGD01003462">
    <property type="protein sequence ID" value="CAD9079625.1"/>
    <property type="molecule type" value="Transcribed_RNA"/>
</dbReference>
<reference evidence="2" key="1">
    <citation type="submission" date="2021-01" db="EMBL/GenBank/DDBJ databases">
        <authorList>
            <person name="Corre E."/>
            <person name="Pelletier E."/>
            <person name="Niang G."/>
            <person name="Scheremetjew M."/>
            <person name="Finn R."/>
            <person name="Kale V."/>
            <person name="Holt S."/>
            <person name="Cochrane G."/>
            <person name="Meng A."/>
            <person name="Brown T."/>
            <person name="Cohen L."/>
        </authorList>
    </citation>
    <scope>NUCLEOTIDE SEQUENCE</scope>
    <source>
        <strain evidence="2">WS</strain>
    </source>
</reference>
<organism evidence="2">
    <name type="scientific">Percolomonas cosmopolitus</name>
    <dbReference type="NCBI Taxonomy" id="63605"/>
    <lineage>
        <taxon>Eukaryota</taxon>
        <taxon>Discoba</taxon>
        <taxon>Heterolobosea</taxon>
        <taxon>Tetramitia</taxon>
        <taxon>Eutetramitia</taxon>
        <taxon>Percolomonadidae</taxon>
        <taxon>Percolomonas</taxon>
    </lineage>
</organism>
<protein>
    <submittedName>
        <fullName evidence="2">Uncharacterized protein</fullName>
    </submittedName>
</protein>
<name>A0A7S1PG37_9EUKA</name>
<gene>
    <name evidence="2" type="ORF">PCOS0759_LOCUS2865</name>
</gene>
<evidence type="ECO:0000256" key="1">
    <source>
        <dbReference type="SAM" id="MobiDB-lite"/>
    </source>
</evidence>
<accession>A0A7S1PG37</accession>
<proteinExistence type="predicted"/>
<feature type="compositionally biased region" description="Polar residues" evidence="1">
    <location>
        <begin position="45"/>
        <end position="57"/>
    </location>
</feature>
<evidence type="ECO:0000313" key="2">
    <source>
        <dbReference type="EMBL" id="CAD9079625.1"/>
    </source>
</evidence>
<feature type="region of interest" description="Disordered" evidence="1">
    <location>
        <begin position="307"/>
        <end position="337"/>
    </location>
</feature>
<feature type="compositionally biased region" description="Polar residues" evidence="1">
    <location>
        <begin position="1"/>
        <end position="19"/>
    </location>
</feature>
<sequence length="337" mass="37485">MGNETSKPNNQSLGDSSLHTDAAKRRKPQNEAQISSPALKKDSIIASSHNDSQQQHAYTTFSVSKQPKASSLLSNQSIQNTKQKLFAKFGTLAGAVQGAATNSSSDDVSDIYYVNSEQDVRQFKESQISELNRIKKEIEGMPAIPLLIPEPNADASASNFALNKMIKKTIKNVLNVSEGGSSAPHIEEMSPKVLADIFADFQTKGLQGYKALLVRQHHVVQRAMKESIHIKPVSNAKMKQTNIWFRDFSVLRRDLRKANQDMYRTMQMISDLGHMLPANVRDNVDTPLFATFNDSTMPEIIREANERSAMAARRRRTTTHELSAQGSSTEKPEVEVK</sequence>